<dbReference type="Proteomes" id="UP000059680">
    <property type="component" value="Chromosome 10"/>
</dbReference>
<reference evidence="1 2" key="3">
    <citation type="journal article" date="2013" name="Rice">
        <title>Improvement of the Oryza sativa Nipponbare reference genome using next generation sequence and optical map data.</title>
        <authorList>
            <person name="Kawahara Y."/>
            <person name="de la Bastide M."/>
            <person name="Hamilton J.P."/>
            <person name="Kanamori H."/>
            <person name="McCombie W.R."/>
            <person name="Ouyang S."/>
            <person name="Schwartz D.C."/>
            <person name="Tanaka T."/>
            <person name="Wu J."/>
            <person name="Zhou S."/>
            <person name="Childs K.L."/>
            <person name="Davidson R.M."/>
            <person name="Lin H."/>
            <person name="Quesada-Ocampo L."/>
            <person name="Vaillancourt B."/>
            <person name="Sakai H."/>
            <person name="Lee S.S."/>
            <person name="Kim J."/>
            <person name="Numa H."/>
            <person name="Itoh T."/>
            <person name="Buell C.R."/>
            <person name="Matsumoto T."/>
        </authorList>
    </citation>
    <scope>NUCLEOTIDE SEQUENCE [LARGE SCALE GENOMIC DNA]</scope>
    <source>
        <strain evidence="2">cv. Nipponbare</strain>
    </source>
</reference>
<dbReference type="InParanoid" id="A0A0P0XVL2"/>
<proteinExistence type="predicted"/>
<dbReference type="PaxDb" id="39947-A0A0P0XVL2"/>
<reference evidence="2" key="1">
    <citation type="journal article" date="2005" name="Nature">
        <title>The map-based sequence of the rice genome.</title>
        <authorList>
            <consortium name="International rice genome sequencing project (IRGSP)"/>
            <person name="Matsumoto T."/>
            <person name="Wu J."/>
            <person name="Kanamori H."/>
            <person name="Katayose Y."/>
            <person name="Fujisawa M."/>
            <person name="Namiki N."/>
            <person name="Mizuno H."/>
            <person name="Yamamoto K."/>
            <person name="Antonio B.A."/>
            <person name="Baba T."/>
            <person name="Sakata K."/>
            <person name="Nagamura Y."/>
            <person name="Aoki H."/>
            <person name="Arikawa K."/>
            <person name="Arita K."/>
            <person name="Bito T."/>
            <person name="Chiden Y."/>
            <person name="Fujitsuka N."/>
            <person name="Fukunaka R."/>
            <person name="Hamada M."/>
            <person name="Harada C."/>
            <person name="Hayashi A."/>
            <person name="Hijishita S."/>
            <person name="Honda M."/>
            <person name="Hosokawa S."/>
            <person name="Ichikawa Y."/>
            <person name="Idonuma A."/>
            <person name="Iijima M."/>
            <person name="Ikeda M."/>
            <person name="Ikeno M."/>
            <person name="Ito K."/>
            <person name="Ito S."/>
            <person name="Ito T."/>
            <person name="Ito Y."/>
            <person name="Ito Y."/>
            <person name="Iwabuchi A."/>
            <person name="Kamiya K."/>
            <person name="Karasawa W."/>
            <person name="Kurita K."/>
            <person name="Katagiri S."/>
            <person name="Kikuta A."/>
            <person name="Kobayashi H."/>
            <person name="Kobayashi N."/>
            <person name="Machita K."/>
            <person name="Maehara T."/>
            <person name="Masukawa M."/>
            <person name="Mizubayashi T."/>
            <person name="Mukai Y."/>
            <person name="Nagasaki H."/>
            <person name="Nagata Y."/>
            <person name="Naito S."/>
            <person name="Nakashima M."/>
            <person name="Nakama Y."/>
            <person name="Nakamichi Y."/>
            <person name="Nakamura M."/>
            <person name="Meguro A."/>
            <person name="Negishi M."/>
            <person name="Ohta I."/>
            <person name="Ohta T."/>
            <person name="Okamoto M."/>
            <person name="Ono N."/>
            <person name="Saji S."/>
            <person name="Sakaguchi M."/>
            <person name="Sakai K."/>
            <person name="Shibata M."/>
            <person name="Shimokawa T."/>
            <person name="Song J."/>
            <person name="Takazaki Y."/>
            <person name="Terasawa K."/>
            <person name="Tsugane M."/>
            <person name="Tsuji K."/>
            <person name="Ueda S."/>
            <person name="Waki K."/>
            <person name="Yamagata H."/>
            <person name="Yamamoto M."/>
            <person name="Yamamoto S."/>
            <person name="Yamane H."/>
            <person name="Yoshiki S."/>
            <person name="Yoshihara R."/>
            <person name="Yukawa K."/>
            <person name="Zhong H."/>
            <person name="Yano M."/>
            <person name="Yuan Q."/>
            <person name="Ouyang S."/>
            <person name="Liu J."/>
            <person name="Jones K.M."/>
            <person name="Gansberger K."/>
            <person name="Moffat K."/>
            <person name="Hill J."/>
            <person name="Bera J."/>
            <person name="Fadrosh D."/>
            <person name="Jin S."/>
            <person name="Johri S."/>
            <person name="Kim M."/>
            <person name="Overton L."/>
            <person name="Reardon M."/>
            <person name="Tsitrin T."/>
            <person name="Vuong H."/>
            <person name="Weaver B."/>
            <person name="Ciecko A."/>
            <person name="Tallon L."/>
            <person name="Jackson J."/>
            <person name="Pai G."/>
            <person name="Aken S.V."/>
            <person name="Utterback T."/>
            <person name="Reidmuller S."/>
            <person name="Feldblyum T."/>
            <person name="Hsiao J."/>
            <person name="Zismann V."/>
            <person name="Iobst S."/>
            <person name="de Vazeille A.R."/>
            <person name="Buell C.R."/>
            <person name="Ying K."/>
            <person name="Li Y."/>
            <person name="Lu T."/>
            <person name="Huang Y."/>
            <person name="Zhao Q."/>
            <person name="Feng Q."/>
            <person name="Zhang L."/>
            <person name="Zhu J."/>
            <person name="Weng Q."/>
            <person name="Mu J."/>
            <person name="Lu Y."/>
            <person name="Fan D."/>
            <person name="Liu Y."/>
            <person name="Guan J."/>
            <person name="Zhang Y."/>
            <person name="Yu S."/>
            <person name="Liu X."/>
            <person name="Zhang Y."/>
            <person name="Hong G."/>
            <person name="Han B."/>
            <person name="Choisne N."/>
            <person name="Demange N."/>
            <person name="Orjeda G."/>
            <person name="Samain S."/>
            <person name="Cattolico L."/>
            <person name="Pelletier E."/>
            <person name="Couloux A."/>
            <person name="Segurens B."/>
            <person name="Wincker P."/>
            <person name="D'Hont A."/>
            <person name="Scarpelli C."/>
            <person name="Weissenbach J."/>
            <person name="Salanoubat M."/>
            <person name="Quetier F."/>
            <person name="Yu Y."/>
            <person name="Kim H.R."/>
            <person name="Rambo T."/>
            <person name="Currie J."/>
            <person name="Collura K."/>
            <person name="Luo M."/>
            <person name="Yang T."/>
            <person name="Ammiraju J.S.S."/>
            <person name="Engler F."/>
            <person name="Soderlund C."/>
            <person name="Wing R.A."/>
            <person name="Palmer L.E."/>
            <person name="de la Bastide M."/>
            <person name="Spiegel L."/>
            <person name="Nascimento L."/>
            <person name="Zutavern T."/>
            <person name="O'Shaughnessy A."/>
            <person name="Dike S."/>
            <person name="Dedhia N."/>
            <person name="Preston R."/>
            <person name="Balija V."/>
            <person name="McCombie W.R."/>
            <person name="Chow T."/>
            <person name="Chen H."/>
            <person name="Chung M."/>
            <person name="Chen C."/>
            <person name="Shaw J."/>
            <person name="Wu H."/>
            <person name="Hsiao K."/>
            <person name="Chao Y."/>
            <person name="Chu M."/>
            <person name="Cheng C."/>
            <person name="Hour A."/>
            <person name="Lee P."/>
            <person name="Lin S."/>
            <person name="Lin Y."/>
            <person name="Liou J."/>
            <person name="Liu S."/>
            <person name="Hsing Y."/>
            <person name="Raghuvanshi S."/>
            <person name="Mohanty A."/>
            <person name="Bharti A.K."/>
            <person name="Gaur A."/>
            <person name="Gupta V."/>
            <person name="Kumar D."/>
            <person name="Ravi V."/>
            <person name="Vij S."/>
            <person name="Kapur A."/>
            <person name="Khurana P."/>
            <person name="Khurana P."/>
            <person name="Khurana J.P."/>
            <person name="Tyagi A.K."/>
            <person name="Gaikwad K."/>
            <person name="Singh A."/>
            <person name="Dalal V."/>
            <person name="Srivastava S."/>
            <person name="Dixit A."/>
            <person name="Pal A.K."/>
            <person name="Ghazi I.A."/>
            <person name="Yadav M."/>
            <person name="Pandit A."/>
            <person name="Bhargava A."/>
            <person name="Sureshbabu K."/>
            <person name="Batra K."/>
            <person name="Sharma T.R."/>
            <person name="Mohapatra T."/>
            <person name="Singh N.K."/>
            <person name="Messing J."/>
            <person name="Nelson A.B."/>
            <person name="Fuks G."/>
            <person name="Kavchok S."/>
            <person name="Keizer G."/>
            <person name="Linton E."/>
            <person name="Llaca V."/>
            <person name="Song R."/>
            <person name="Tanyolac B."/>
            <person name="Young S."/>
            <person name="Ho-Il K."/>
            <person name="Hahn J.H."/>
            <person name="Sangsakoo G."/>
            <person name="Vanavichit A."/>
            <person name="de Mattos Luiz.A.T."/>
            <person name="Zimmer P.D."/>
            <person name="Malone G."/>
            <person name="Dellagostin O."/>
            <person name="de Oliveira A.C."/>
            <person name="Bevan M."/>
            <person name="Bancroft I."/>
            <person name="Minx P."/>
            <person name="Cordum H."/>
            <person name="Wilson R."/>
            <person name="Cheng Z."/>
            <person name="Jin W."/>
            <person name="Jiang J."/>
            <person name="Leong S.A."/>
            <person name="Iwama H."/>
            <person name="Gojobori T."/>
            <person name="Itoh T."/>
            <person name="Niimura Y."/>
            <person name="Fujii Y."/>
            <person name="Habara T."/>
            <person name="Sakai H."/>
            <person name="Sato Y."/>
            <person name="Wilson G."/>
            <person name="Kumar K."/>
            <person name="McCouch S."/>
            <person name="Juretic N."/>
            <person name="Hoen D."/>
            <person name="Wright S."/>
            <person name="Bruskiewich R."/>
            <person name="Bureau T."/>
            <person name="Miyao A."/>
            <person name="Hirochika H."/>
            <person name="Nishikawa T."/>
            <person name="Kadowaki K."/>
            <person name="Sugiura M."/>
            <person name="Burr B."/>
            <person name="Sasaki T."/>
        </authorList>
    </citation>
    <scope>NUCLEOTIDE SEQUENCE [LARGE SCALE GENOMIC DNA]</scope>
    <source>
        <strain evidence="2">cv. Nipponbare</strain>
    </source>
</reference>
<accession>A0A0P0XVL2</accession>
<reference evidence="1 2" key="2">
    <citation type="journal article" date="2013" name="Plant Cell Physiol.">
        <title>Rice Annotation Project Database (RAP-DB): an integrative and interactive database for rice genomics.</title>
        <authorList>
            <person name="Sakai H."/>
            <person name="Lee S.S."/>
            <person name="Tanaka T."/>
            <person name="Numa H."/>
            <person name="Kim J."/>
            <person name="Kawahara Y."/>
            <person name="Wakimoto H."/>
            <person name="Yang C.C."/>
            <person name="Iwamoto M."/>
            <person name="Abe T."/>
            <person name="Yamada Y."/>
            <person name="Muto A."/>
            <person name="Inokuchi H."/>
            <person name="Ikemura T."/>
            <person name="Matsumoto T."/>
            <person name="Sasaki T."/>
            <person name="Itoh T."/>
        </authorList>
    </citation>
    <scope>NUCLEOTIDE SEQUENCE [LARGE SCALE GENOMIC DNA]</scope>
    <source>
        <strain evidence="2">cv. Nipponbare</strain>
    </source>
</reference>
<organism evidence="1 2">
    <name type="scientific">Oryza sativa subsp. japonica</name>
    <name type="common">Rice</name>
    <dbReference type="NCBI Taxonomy" id="39947"/>
    <lineage>
        <taxon>Eukaryota</taxon>
        <taxon>Viridiplantae</taxon>
        <taxon>Streptophyta</taxon>
        <taxon>Embryophyta</taxon>
        <taxon>Tracheophyta</taxon>
        <taxon>Spermatophyta</taxon>
        <taxon>Magnoliopsida</taxon>
        <taxon>Liliopsida</taxon>
        <taxon>Poales</taxon>
        <taxon>Poaceae</taxon>
        <taxon>BOP clade</taxon>
        <taxon>Oryzoideae</taxon>
        <taxon>Oryzeae</taxon>
        <taxon>Oryzinae</taxon>
        <taxon>Oryza</taxon>
        <taxon>Oryza sativa</taxon>
    </lineage>
</organism>
<keyword evidence="2" id="KW-1185">Reference proteome</keyword>
<dbReference type="AlphaFoldDB" id="A0A0P0XVL2"/>
<sequence length="97" mass="11189">MSIIAKIKEEARAWVKAGASKLQEFECRECDGYQMDRWSSCSSAYSVVDYLIPFARENGAYGFSPHTKVCWKKGWIFKRVVCRQNVQKTPKDCQKNA</sequence>
<dbReference type="EMBL" id="AP014966">
    <property type="protein sequence ID" value="BAT11262.1"/>
    <property type="molecule type" value="Genomic_DNA"/>
</dbReference>
<protein>
    <submittedName>
        <fullName evidence="1">Os10g0471550 protein</fullName>
    </submittedName>
</protein>
<evidence type="ECO:0000313" key="1">
    <source>
        <dbReference type="EMBL" id="BAT11262.1"/>
    </source>
</evidence>
<name>A0A0P0XVL2_ORYSJ</name>
<evidence type="ECO:0000313" key="2">
    <source>
        <dbReference type="Proteomes" id="UP000059680"/>
    </source>
</evidence>
<gene>
    <name evidence="1" type="ordered locus">Os10g0471550</name>
    <name evidence="1" type="ORF">OSNPB_100471550</name>
</gene>